<protein>
    <recommendedName>
        <fullName evidence="5">Serine/threonine protein kinase</fullName>
    </recommendedName>
</protein>
<feature type="non-terminal residue" evidence="3">
    <location>
        <position position="1"/>
    </location>
</feature>
<evidence type="ECO:0000313" key="3">
    <source>
        <dbReference type="EMBL" id="MEX5717484.1"/>
    </source>
</evidence>
<keyword evidence="2" id="KW-0812">Transmembrane</keyword>
<evidence type="ECO:0000256" key="1">
    <source>
        <dbReference type="SAM" id="MobiDB-lite"/>
    </source>
</evidence>
<sequence>GALPVPVGAPSAPAAPPSAPAASRGWAPTARFATPEPDVLPAAGAPEVPADETGGIGGLFGGGGHDPGPAAPGWAPAAPPPEPSVLPVDGPADPPVPLVGPRRRSPAVRRRLALLVAGALALLVGVVGTVVGLTGDDDSASATPEQPTSVSASPAAQVPPGPQPGQRTVLDGTTFVLQQVRTEGTCTGNAYGAVADFFERRDCAGLSRVLYATDVAGRAAVVSVVAVDMGDPAGAGALRALADRDGSGNVSDLLREGARYAGGPAELSGAEYASAVEGSVVTIVETAWAAPGGTGTSADLDLVAGTALALPMPAPAGG</sequence>
<dbReference type="Proteomes" id="UP001560045">
    <property type="component" value="Unassembled WGS sequence"/>
</dbReference>
<gene>
    <name evidence="3" type="ORF">ABQ292_03765</name>
</gene>
<evidence type="ECO:0000256" key="2">
    <source>
        <dbReference type="SAM" id="Phobius"/>
    </source>
</evidence>
<reference evidence="3 4" key="1">
    <citation type="submission" date="2024-06" db="EMBL/GenBank/DDBJ databases">
        <title>Draft genome sequence of Geodermatophilus badlandi, a novel member of the Geodermatophilaceae isolated from badland sedimentary rocks in the Red desert, Wyoming, USA.</title>
        <authorList>
            <person name="Ben Tekaya S."/>
            <person name="Nouioui I."/>
            <person name="Flores G.M."/>
            <person name="Shaal M.N."/>
            <person name="Bredoire F."/>
            <person name="Basile F."/>
            <person name="Van Diepen L."/>
            <person name="Ward N.L."/>
        </authorList>
    </citation>
    <scope>NUCLEOTIDE SEQUENCE [LARGE SCALE GENOMIC DNA]</scope>
    <source>
        <strain evidence="3 4">WL48A</strain>
    </source>
</reference>
<proteinExistence type="predicted"/>
<feature type="compositionally biased region" description="Gly residues" evidence="1">
    <location>
        <begin position="54"/>
        <end position="66"/>
    </location>
</feature>
<keyword evidence="2" id="KW-1133">Transmembrane helix</keyword>
<name>A0ABV3XAA6_9ACTN</name>
<feature type="transmembrane region" description="Helical" evidence="2">
    <location>
        <begin position="112"/>
        <end position="133"/>
    </location>
</feature>
<feature type="region of interest" description="Disordered" evidence="1">
    <location>
        <begin position="137"/>
        <end position="167"/>
    </location>
</feature>
<feature type="compositionally biased region" description="Low complexity" evidence="1">
    <location>
        <begin position="1"/>
        <end position="12"/>
    </location>
</feature>
<feature type="compositionally biased region" description="Low complexity" evidence="1">
    <location>
        <begin position="67"/>
        <end position="76"/>
    </location>
</feature>
<feature type="region of interest" description="Disordered" evidence="1">
    <location>
        <begin position="1"/>
        <end position="85"/>
    </location>
</feature>
<evidence type="ECO:0008006" key="5">
    <source>
        <dbReference type="Google" id="ProtNLM"/>
    </source>
</evidence>
<accession>A0ABV3XAA6</accession>
<comment type="caution">
    <text evidence="3">The sequence shown here is derived from an EMBL/GenBank/DDBJ whole genome shotgun (WGS) entry which is preliminary data.</text>
</comment>
<organism evidence="3 4">
    <name type="scientific">Geodermatophilus maliterrae</name>
    <dbReference type="NCBI Taxonomy" id="3162531"/>
    <lineage>
        <taxon>Bacteria</taxon>
        <taxon>Bacillati</taxon>
        <taxon>Actinomycetota</taxon>
        <taxon>Actinomycetes</taxon>
        <taxon>Geodermatophilales</taxon>
        <taxon>Geodermatophilaceae</taxon>
        <taxon>Geodermatophilus</taxon>
    </lineage>
</organism>
<keyword evidence="2" id="KW-0472">Membrane</keyword>
<keyword evidence="4" id="KW-1185">Reference proteome</keyword>
<dbReference type="EMBL" id="JBFNXQ010000006">
    <property type="protein sequence ID" value="MEX5717484.1"/>
    <property type="molecule type" value="Genomic_DNA"/>
</dbReference>
<evidence type="ECO:0000313" key="4">
    <source>
        <dbReference type="Proteomes" id="UP001560045"/>
    </source>
</evidence>